<accession>A0A7C1VZ93</accession>
<name>A0A7C1VZ93_DESA2</name>
<reference evidence="1" key="1">
    <citation type="journal article" date="2020" name="mSystems">
        <title>Genome- and Community-Level Interaction Insights into Carbon Utilization and Element Cycling Functions of Hydrothermarchaeota in Hydrothermal Sediment.</title>
        <authorList>
            <person name="Zhou Z."/>
            <person name="Liu Y."/>
            <person name="Xu W."/>
            <person name="Pan J."/>
            <person name="Luo Z.H."/>
            <person name="Li M."/>
        </authorList>
    </citation>
    <scope>NUCLEOTIDE SEQUENCE [LARGE SCALE GENOMIC DNA]</scope>
    <source>
        <strain evidence="1">HyVt-389</strain>
    </source>
</reference>
<dbReference type="EMBL" id="DRIH01000055">
    <property type="protein sequence ID" value="HEC67497.1"/>
    <property type="molecule type" value="Genomic_DNA"/>
</dbReference>
<protein>
    <recommendedName>
        <fullName evidence="2">DUF2281 domain-containing protein</fullName>
    </recommendedName>
</protein>
<gene>
    <name evidence="1" type="ORF">ENI35_01585</name>
</gene>
<organism evidence="1">
    <name type="scientific">Desulfofervidus auxilii</name>
    <dbReference type="NCBI Taxonomy" id="1621989"/>
    <lineage>
        <taxon>Bacteria</taxon>
        <taxon>Pseudomonadati</taxon>
        <taxon>Thermodesulfobacteriota</taxon>
        <taxon>Candidatus Desulfofervidia</taxon>
        <taxon>Candidatus Desulfofervidales</taxon>
        <taxon>Candidatus Desulfofervidaceae</taxon>
        <taxon>Candidatus Desulfofervidus</taxon>
    </lineage>
</organism>
<sequence length="76" mass="8496">MGVALKQKLLAELERLSEEHLAEVLDFVNFLLFKENKITSKAETLPTPEKDPLLNFIGGVSHGNLAKDIDKEVYGE</sequence>
<comment type="caution">
    <text evidence="1">The sequence shown here is derived from an EMBL/GenBank/DDBJ whole genome shotgun (WGS) entry which is preliminary data.</text>
</comment>
<dbReference type="AlphaFoldDB" id="A0A7C1VZ93"/>
<evidence type="ECO:0000313" key="1">
    <source>
        <dbReference type="EMBL" id="HEC67497.1"/>
    </source>
</evidence>
<proteinExistence type="predicted"/>
<evidence type="ECO:0008006" key="2">
    <source>
        <dbReference type="Google" id="ProtNLM"/>
    </source>
</evidence>
<dbReference type="Proteomes" id="UP000885738">
    <property type="component" value="Unassembled WGS sequence"/>
</dbReference>